<keyword evidence="11" id="KW-0539">Nucleus</keyword>
<evidence type="ECO:0000256" key="8">
    <source>
        <dbReference type="ARBA" id="ARBA00023054"/>
    </source>
</evidence>
<dbReference type="GO" id="GO:0005634">
    <property type="term" value="C:nucleus"/>
    <property type="evidence" value="ECO:0007669"/>
    <property type="project" value="UniProtKB-SubCell"/>
</dbReference>
<dbReference type="AlphaFoldDB" id="A0AAV8WJN8"/>
<keyword evidence="5" id="KW-0547">Nucleotide-binding</keyword>
<dbReference type="GO" id="GO:0003697">
    <property type="term" value="F:single-stranded DNA binding"/>
    <property type="evidence" value="ECO:0007669"/>
    <property type="project" value="TreeGrafter"/>
</dbReference>
<dbReference type="GO" id="GO:0005524">
    <property type="term" value="F:ATP binding"/>
    <property type="evidence" value="ECO:0007669"/>
    <property type="project" value="UniProtKB-KW"/>
</dbReference>
<evidence type="ECO:0000259" key="14">
    <source>
        <dbReference type="Pfam" id="PF13476"/>
    </source>
</evidence>
<dbReference type="InterPro" id="IPR027417">
    <property type="entry name" value="P-loop_NTPase"/>
</dbReference>
<dbReference type="Pfam" id="PF13476">
    <property type="entry name" value="AAA_23"/>
    <property type="match status" value="1"/>
</dbReference>
<dbReference type="GO" id="GO:0003684">
    <property type="term" value="F:damaged DNA binding"/>
    <property type="evidence" value="ECO:0007669"/>
    <property type="project" value="TreeGrafter"/>
</dbReference>
<dbReference type="GO" id="GO:0030915">
    <property type="term" value="C:Smc5-Smc6 complex"/>
    <property type="evidence" value="ECO:0007669"/>
    <property type="project" value="TreeGrafter"/>
</dbReference>
<evidence type="ECO:0000256" key="9">
    <source>
        <dbReference type="ARBA" id="ARBA00023172"/>
    </source>
</evidence>
<dbReference type="Proteomes" id="UP001159042">
    <property type="component" value="Unassembled WGS sequence"/>
</dbReference>
<evidence type="ECO:0000256" key="5">
    <source>
        <dbReference type="ARBA" id="ARBA00022741"/>
    </source>
</evidence>
<evidence type="ECO:0000256" key="10">
    <source>
        <dbReference type="ARBA" id="ARBA00023204"/>
    </source>
</evidence>
<keyword evidence="16" id="KW-1185">Reference proteome</keyword>
<evidence type="ECO:0000256" key="6">
    <source>
        <dbReference type="ARBA" id="ARBA00022763"/>
    </source>
</evidence>
<dbReference type="Gene3D" id="1.10.287.1490">
    <property type="match status" value="2"/>
</dbReference>
<dbReference type="GO" id="GO:0000724">
    <property type="term" value="P:double-strand break repair via homologous recombination"/>
    <property type="evidence" value="ECO:0007669"/>
    <property type="project" value="TreeGrafter"/>
</dbReference>
<keyword evidence="8 12" id="KW-0175">Coiled coil</keyword>
<gene>
    <name evidence="15" type="ORF">NQ315_009831</name>
</gene>
<dbReference type="GO" id="GO:0016887">
    <property type="term" value="F:ATP hydrolysis activity"/>
    <property type="evidence" value="ECO:0007669"/>
    <property type="project" value="InterPro"/>
</dbReference>
<accession>A0AAV8WJN8</accession>
<name>A0AAV8WJN8_9CUCU</name>
<dbReference type="SUPFAM" id="SSF52540">
    <property type="entry name" value="P-loop containing nucleoside triphosphate hydrolases"/>
    <property type="match status" value="2"/>
</dbReference>
<dbReference type="SUPFAM" id="SSF57997">
    <property type="entry name" value="Tropomyosin"/>
    <property type="match status" value="1"/>
</dbReference>
<evidence type="ECO:0000256" key="12">
    <source>
        <dbReference type="SAM" id="Coils"/>
    </source>
</evidence>
<dbReference type="PANTHER" id="PTHR19306:SF6">
    <property type="entry name" value="STRUCTURAL MAINTENANCE OF CHROMOSOMES PROTEIN 6"/>
    <property type="match status" value="1"/>
</dbReference>
<evidence type="ECO:0000256" key="2">
    <source>
        <dbReference type="ARBA" id="ARBA00004286"/>
    </source>
</evidence>
<comment type="subcellular location">
    <subcellularLocation>
        <location evidence="2">Chromosome</location>
    </subcellularLocation>
    <subcellularLocation>
        <location evidence="1">Nucleus</location>
    </subcellularLocation>
</comment>
<comment type="similarity">
    <text evidence="3">Belongs to the SMC family. SMC6 subfamily.</text>
</comment>
<dbReference type="GO" id="GO:0035861">
    <property type="term" value="C:site of double-strand break"/>
    <property type="evidence" value="ECO:0007669"/>
    <property type="project" value="TreeGrafter"/>
</dbReference>
<feature type="coiled-coil region" evidence="12">
    <location>
        <begin position="660"/>
        <end position="927"/>
    </location>
</feature>
<dbReference type="EMBL" id="JANEYG010000001">
    <property type="protein sequence ID" value="KAJ8925976.1"/>
    <property type="molecule type" value="Genomic_DNA"/>
</dbReference>
<feature type="region of interest" description="Disordered" evidence="13">
    <location>
        <begin position="1"/>
        <end position="39"/>
    </location>
</feature>
<dbReference type="PANTHER" id="PTHR19306">
    <property type="entry name" value="STRUCTURAL MAINTENANCE OF CHROMOSOMES 5,6 SMC5, SMC6"/>
    <property type="match status" value="1"/>
</dbReference>
<feature type="coiled-coil region" evidence="12">
    <location>
        <begin position="234"/>
        <end position="468"/>
    </location>
</feature>
<evidence type="ECO:0000313" key="16">
    <source>
        <dbReference type="Proteomes" id="UP001159042"/>
    </source>
</evidence>
<keyword evidence="10" id="KW-0234">DNA repair</keyword>
<sequence length="1065" mass="123136">MSTRKRKPFSQLSVDEEENASTSQRKRSRIPEDPENNNCRRRAGTIRYMVLKNFMCHSLLEVNFTNNISIIIGKNGSGKSAILTALVVGLGGKASLTNRGSSVKGFVKAGKPSGSIEIELYNEGPMAYRPSVYGKRINIIRTLSASGSGSYRVRSEAGEIISTQAREVQNITTSLNIQVDNPICILNQDTSRNFLSSNDPKNKFTLFMRATKLETLEAEYKKIQINKRKSIQIMSEKENNFRKLQDEIKRLKMKIEGHRNILTLRGKKSLLHRELLWAKVRDAEEEVEQERTKVEQWERKLNESKASSDKQVDKIAKIKNTILELENQIHEVKEQIRVQTVPQNDIRRQLEELSRRYNDKKREKQQLQTTIDAKTSDVESLEEEIGSANENMSKVEQQKIQRMKDLEALQNKLKGMEDHLETAKNDLFQIKSDLSRREEEEQNLRREINQIDQKIASEKDNLRAVRRESGNNMIVYGRDMPRVKAMIQQYKNRFEHEPRGPLGSYITLKDKKWAVAIEGYLGAGTLGAFAVDNNKDNKLLREIFSNVWTGNNQPQVITSKFIHQKHNVSRNLVRAPPDCVSLYNAIEIEDPIVSNCVVDSASPENILLIPSDGRAQELLSNRQVVPENCSQGITVKGDKYYPDPNYRSYCSQYHRAKYLQVDTKEYMQQLEQSIESLTNKRQAVNAQLQSFLSDMHGQVAKKNQLEEKIRKVNQARVQVRRQLEELHSSAEPEVQNAQYLEQELEEVKRVLNEKKAALGRVNEELKEIKLKVVEKEQEMTELKNSTRGYEQRVQELQEEIKENQTKQKEIATSDEFDKRKIKEFENRLNAARSEMNAKLTVVQRYEREAASVGERLSDLRTVQTITNEINQIKHRIERIETDSENVTDVMERYNELSAKFTQSADIMKSLQNDIQELSTAMDKRNRHYKLTENYFVTFMKHSFKEVLEVRQFEGTIEINLLEKKLELIVIPQHGSQGLTTTSNLSGGERSFSTVAFLYALWQCMEFPFLFPGRDKLNRTKVIDILLHHANSKPQLQFVFLTPQDVSFINEDVSILRLQDPERFNV</sequence>
<evidence type="ECO:0000256" key="11">
    <source>
        <dbReference type="ARBA" id="ARBA00023242"/>
    </source>
</evidence>
<proteinExistence type="inferred from homology"/>
<feature type="domain" description="Rad50/SbcC-type AAA" evidence="14">
    <location>
        <begin position="50"/>
        <end position="256"/>
    </location>
</feature>
<keyword evidence="9" id="KW-0233">DNA recombination</keyword>
<protein>
    <recommendedName>
        <fullName evidence="14">Rad50/SbcC-type AAA domain-containing protein</fullName>
    </recommendedName>
</protein>
<evidence type="ECO:0000256" key="7">
    <source>
        <dbReference type="ARBA" id="ARBA00022840"/>
    </source>
</evidence>
<evidence type="ECO:0000256" key="4">
    <source>
        <dbReference type="ARBA" id="ARBA00022454"/>
    </source>
</evidence>
<evidence type="ECO:0000256" key="1">
    <source>
        <dbReference type="ARBA" id="ARBA00004123"/>
    </source>
</evidence>
<reference evidence="15 16" key="1">
    <citation type="journal article" date="2023" name="Insect Mol. Biol.">
        <title>Genome sequencing provides insights into the evolution of gene families encoding plant cell wall-degrading enzymes in longhorned beetles.</title>
        <authorList>
            <person name="Shin N.R."/>
            <person name="Okamura Y."/>
            <person name="Kirsch R."/>
            <person name="Pauchet Y."/>
        </authorList>
    </citation>
    <scope>NUCLEOTIDE SEQUENCE [LARGE SCALE GENOMIC DNA]</scope>
    <source>
        <strain evidence="15">EAD_L_NR</strain>
    </source>
</reference>
<keyword evidence="6" id="KW-0227">DNA damage</keyword>
<dbReference type="Gene3D" id="3.40.50.300">
    <property type="entry name" value="P-loop containing nucleotide triphosphate hydrolases"/>
    <property type="match status" value="2"/>
</dbReference>
<evidence type="ECO:0000313" key="15">
    <source>
        <dbReference type="EMBL" id="KAJ8925976.1"/>
    </source>
</evidence>
<keyword evidence="7" id="KW-0067">ATP-binding</keyword>
<evidence type="ECO:0000256" key="13">
    <source>
        <dbReference type="SAM" id="MobiDB-lite"/>
    </source>
</evidence>
<keyword evidence="4" id="KW-0158">Chromosome</keyword>
<comment type="caution">
    <text evidence="15">The sequence shown here is derived from an EMBL/GenBank/DDBJ whole genome shotgun (WGS) entry which is preliminary data.</text>
</comment>
<organism evidence="15 16">
    <name type="scientific">Exocentrus adspersus</name>
    <dbReference type="NCBI Taxonomy" id="1586481"/>
    <lineage>
        <taxon>Eukaryota</taxon>
        <taxon>Metazoa</taxon>
        <taxon>Ecdysozoa</taxon>
        <taxon>Arthropoda</taxon>
        <taxon>Hexapoda</taxon>
        <taxon>Insecta</taxon>
        <taxon>Pterygota</taxon>
        <taxon>Neoptera</taxon>
        <taxon>Endopterygota</taxon>
        <taxon>Coleoptera</taxon>
        <taxon>Polyphaga</taxon>
        <taxon>Cucujiformia</taxon>
        <taxon>Chrysomeloidea</taxon>
        <taxon>Cerambycidae</taxon>
        <taxon>Lamiinae</taxon>
        <taxon>Acanthocinini</taxon>
        <taxon>Exocentrus</taxon>
    </lineage>
</organism>
<evidence type="ECO:0000256" key="3">
    <source>
        <dbReference type="ARBA" id="ARBA00006793"/>
    </source>
</evidence>
<dbReference type="InterPro" id="IPR038729">
    <property type="entry name" value="Rad50/SbcC_AAA"/>
</dbReference>